<dbReference type="InterPro" id="IPR002492">
    <property type="entry name" value="Transposase_Tc1-like"/>
</dbReference>
<dbReference type="PANTHER" id="PTHR47326">
    <property type="entry name" value="TRANSPOSABLE ELEMENT TC3 TRANSPOSASE-LIKE PROTEIN"/>
    <property type="match status" value="1"/>
</dbReference>
<dbReference type="Gene3D" id="3.30.420.10">
    <property type="entry name" value="Ribonuclease H-like superfamily/Ribonuclease H"/>
    <property type="match status" value="1"/>
</dbReference>
<name>A0A8S2Y7S7_9BILA</name>
<dbReference type="Proteomes" id="UP000681722">
    <property type="component" value="Unassembled WGS sequence"/>
</dbReference>
<organism evidence="3 4">
    <name type="scientific">Didymodactylos carnosus</name>
    <dbReference type="NCBI Taxonomy" id="1234261"/>
    <lineage>
        <taxon>Eukaryota</taxon>
        <taxon>Metazoa</taxon>
        <taxon>Spiralia</taxon>
        <taxon>Gnathifera</taxon>
        <taxon>Rotifera</taxon>
        <taxon>Eurotatoria</taxon>
        <taxon>Bdelloidea</taxon>
        <taxon>Philodinida</taxon>
        <taxon>Philodinidae</taxon>
        <taxon>Didymodactylos</taxon>
    </lineage>
</organism>
<accession>A0A8S2Y7S7</accession>
<feature type="non-terminal residue" evidence="3">
    <location>
        <position position="1"/>
    </location>
</feature>
<evidence type="ECO:0000259" key="2">
    <source>
        <dbReference type="Pfam" id="PF13358"/>
    </source>
</evidence>
<gene>
    <name evidence="3" type="ORF">SRO942_LOCUS46311</name>
</gene>
<dbReference type="GO" id="GO:0006313">
    <property type="term" value="P:DNA transposition"/>
    <property type="evidence" value="ECO:0007669"/>
    <property type="project" value="InterPro"/>
</dbReference>
<dbReference type="GO" id="GO:0003677">
    <property type="term" value="F:DNA binding"/>
    <property type="evidence" value="ECO:0007669"/>
    <property type="project" value="InterPro"/>
</dbReference>
<proteinExistence type="predicted"/>
<dbReference type="GO" id="GO:0015074">
    <property type="term" value="P:DNA integration"/>
    <property type="evidence" value="ECO:0007669"/>
    <property type="project" value="InterPro"/>
</dbReference>
<evidence type="ECO:0008006" key="5">
    <source>
        <dbReference type="Google" id="ProtNLM"/>
    </source>
</evidence>
<dbReference type="Pfam" id="PF13358">
    <property type="entry name" value="DDE_3"/>
    <property type="match status" value="1"/>
</dbReference>
<protein>
    <recommendedName>
        <fullName evidence="5">Transposase</fullName>
    </recommendedName>
</protein>
<dbReference type="OrthoDB" id="6767596at2759"/>
<evidence type="ECO:0000313" key="3">
    <source>
        <dbReference type="EMBL" id="CAF4533990.1"/>
    </source>
</evidence>
<feature type="domain" description="Transposase Tc1-like" evidence="1">
    <location>
        <begin position="43"/>
        <end position="107"/>
    </location>
</feature>
<sequence length="305" mass="35557">IAKIVKCATSTLKRWKKRWACTKDLANESKVGRSRVTTADEDQMILELVESSDEATCSSIQKGLKRRKVNISAKTICRRLREANKIFCAQVSKPLLTAKHIRNRLNWVGGVVNENWGNVVFPDESTFRLRSVKKHYWQDRKNRKVYRTVKWGPKINVWGCFARSDFGRIICFKQNLNRFYLVNEIYQNVLLPSTRNVFRRGTRWKRLEDNDCKHTSALAKQWRVAKGVERLPWPAASPDLNPIENLWNILKIRVSDKQPRNLKSLIKTIQEEWNRLPIELASNLVDSMVARVAAVIQQNGDYTMY</sequence>
<dbReference type="InterPro" id="IPR036397">
    <property type="entry name" value="RNaseH_sf"/>
</dbReference>
<comment type="caution">
    <text evidence="3">The sequence shown here is derived from an EMBL/GenBank/DDBJ whole genome shotgun (WGS) entry which is preliminary data.</text>
</comment>
<dbReference type="PANTHER" id="PTHR47326:SF1">
    <property type="entry name" value="HTH PSQ-TYPE DOMAIN-CONTAINING PROTEIN"/>
    <property type="match status" value="1"/>
</dbReference>
<dbReference type="AlphaFoldDB" id="A0A8S2Y7S7"/>
<evidence type="ECO:0000259" key="1">
    <source>
        <dbReference type="Pfam" id="PF01498"/>
    </source>
</evidence>
<feature type="domain" description="Tc1-like transposase DDE" evidence="2">
    <location>
        <begin position="119"/>
        <end position="265"/>
    </location>
</feature>
<dbReference type="InterPro" id="IPR009057">
    <property type="entry name" value="Homeodomain-like_sf"/>
</dbReference>
<dbReference type="Pfam" id="PF01498">
    <property type="entry name" value="HTH_Tnp_Tc3_2"/>
    <property type="match status" value="1"/>
</dbReference>
<dbReference type="InterPro" id="IPR038717">
    <property type="entry name" value="Tc1-like_DDE_dom"/>
</dbReference>
<reference evidence="3" key="1">
    <citation type="submission" date="2021-02" db="EMBL/GenBank/DDBJ databases">
        <authorList>
            <person name="Nowell W R."/>
        </authorList>
    </citation>
    <scope>NUCLEOTIDE SEQUENCE</scope>
</reference>
<dbReference type="EMBL" id="CAJOBC010112192">
    <property type="protein sequence ID" value="CAF4533990.1"/>
    <property type="molecule type" value="Genomic_DNA"/>
</dbReference>
<evidence type="ECO:0000313" key="4">
    <source>
        <dbReference type="Proteomes" id="UP000681722"/>
    </source>
</evidence>
<dbReference type="SUPFAM" id="SSF46689">
    <property type="entry name" value="Homeodomain-like"/>
    <property type="match status" value="1"/>
</dbReference>